<dbReference type="PANTHER" id="PTHR23326">
    <property type="entry name" value="CCR4 NOT-RELATED"/>
    <property type="match status" value="1"/>
</dbReference>
<evidence type="ECO:0000256" key="7">
    <source>
        <dbReference type="ARBA" id="ARBA00023015"/>
    </source>
</evidence>
<evidence type="ECO:0000313" key="14">
    <source>
        <dbReference type="EMBL" id="KAI1608994.1"/>
    </source>
</evidence>
<evidence type="ECO:0000256" key="5">
    <source>
        <dbReference type="ARBA" id="ARBA00022491"/>
    </source>
</evidence>
<organism evidence="14 15">
    <name type="scientific">Exophiala viscosa</name>
    <dbReference type="NCBI Taxonomy" id="2486360"/>
    <lineage>
        <taxon>Eukaryota</taxon>
        <taxon>Fungi</taxon>
        <taxon>Dikarya</taxon>
        <taxon>Ascomycota</taxon>
        <taxon>Pezizomycotina</taxon>
        <taxon>Eurotiomycetes</taxon>
        <taxon>Chaetothyriomycetidae</taxon>
        <taxon>Chaetothyriales</taxon>
        <taxon>Herpotrichiellaceae</taxon>
        <taxon>Exophiala</taxon>
    </lineage>
</organism>
<feature type="domain" description="NOT2/NOT3/NOT5 C-terminal" evidence="13">
    <location>
        <begin position="503"/>
        <end position="630"/>
    </location>
</feature>
<dbReference type="InterPro" id="IPR007207">
    <property type="entry name" value="Not_N"/>
</dbReference>
<feature type="domain" description="CCR4-Not complex component Not N-terminal" evidence="12">
    <location>
        <begin position="5"/>
        <end position="236"/>
    </location>
</feature>
<dbReference type="FunFam" id="2.30.30.1020:FF:000006">
    <property type="entry name" value="CCR4-NOT transcription complex, subunit 3"/>
    <property type="match status" value="1"/>
</dbReference>
<keyword evidence="9 10" id="KW-0539">Nucleus</keyword>
<protein>
    <recommendedName>
        <fullName evidence="10">General negative regulator of transcription subunit</fullName>
    </recommendedName>
</protein>
<dbReference type="Proteomes" id="UP001203852">
    <property type="component" value="Unassembled WGS sequence"/>
</dbReference>
<keyword evidence="8 10" id="KW-0804">Transcription</keyword>
<evidence type="ECO:0000259" key="12">
    <source>
        <dbReference type="Pfam" id="PF04065"/>
    </source>
</evidence>
<feature type="region of interest" description="Disordered" evidence="11">
    <location>
        <begin position="499"/>
        <end position="520"/>
    </location>
</feature>
<dbReference type="InterPro" id="IPR038635">
    <property type="entry name" value="CCR4-NOT_su2/3/5_C_sf"/>
</dbReference>
<evidence type="ECO:0000256" key="9">
    <source>
        <dbReference type="ARBA" id="ARBA00023242"/>
    </source>
</evidence>
<name>A0AAN6IAU4_9EURO</name>
<dbReference type="GO" id="GO:0030015">
    <property type="term" value="C:CCR4-NOT core complex"/>
    <property type="evidence" value="ECO:0007669"/>
    <property type="project" value="UniProtKB-UniRule"/>
</dbReference>
<dbReference type="InterPro" id="IPR012270">
    <property type="entry name" value="CCR4-NOT_su3/5"/>
</dbReference>
<feature type="region of interest" description="Disordered" evidence="11">
    <location>
        <begin position="248"/>
        <end position="440"/>
    </location>
</feature>
<comment type="function">
    <text evidence="10">Acts as component of the CCR4-NOT core complex, which in the nucleus seems to be a general transcription factor, and in the cytoplasm the major mRNA deadenylase involved in mRNA turnover. The NOT protein subcomplex negatively regulates the basal and activated transcription of many genes. Preferentially affects TC-type TATA element-dependent transcription. Could directly or indirectly inhibit component(s) of the general transcription machinery.</text>
</comment>
<comment type="subcellular location">
    <subcellularLocation>
        <location evidence="2 10">Cytoplasm</location>
    </subcellularLocation>
    <subcellularLocation>
        <location evidence="1 10">Nucleus</location>
    </subcellularLocation>
</comment>
<feature type="compositionally biased region" description="Low complexity" evidence="11">
    <location>
        <begin position="329"/>
        <end position="338"/>
    </location>
</feature>
<proteinExistence type="inferred from homology"/>
<evidence type="ECO:0000256" key="3">
    <source>
        <dbReference type="ARBA" id="ARBA00007682"/>
    </source>
</evidence>
<evidence type="ECO:0000256" key="11">
    <source>
        <dbReference type="SAM" id="MobiDB-lite"/>
    </source>
</evidence>
<evidence type="ECO:0000259" key="13">
    <source>
        <dbReference type="Pfam" id="PF04153"/>
    </source>
</evidence>
<keyword evidence="5 10" id="KW-0678">Repressor</keyword>
<dbReference type="InterPro" id="IPR040168">
    <property type="entry name" value="Not2/3/5"/>
</dbReference>
<keyword evidence="15" id="KW-1185">Reference proteome</keyword>
<evidence type="ECO:0000256" key="1">
    <source>
        <dbReference type="ARBA" id="ARBA00004123"/>
    </source>
</evidence>
<dbReference type="GO" id="GO:0000289">
    <property type="term" value="P:nuclear-transcribed mRNA poly(A) tail shortening"/>
    <property type="evidence" value="ECO:0007669"/>
    <property type="project" value="UniProtKB-ARBA"/>
</dbReference>
<evidence type="ECO:0000313" key="15">
    <source>
        <dbReference type="Proteomes" id="UP001203852"/>
    </source>
</evidence>
<dbReference type="InterPro" id="IPR007282">
    <property type="entry name" value="NOT2/3/5_C"/>
</dbReference>
<keyword evidence="4 10" id="KW-0963">Cytoplasm</keyword>
<dbReference type="PIRSF" id="PIRSF005290">
    <property type="entry name" value="NOT_su_3_5"/>
    <property type="match status" value="1"/>
</dbReference>
<sequence length="634" mass="71158">MSMASRKTQQEIDKTFKKVDEGIQAFEGIYEKIYTSNNAAQKDKLEDNLKKEIKKLQRSRDQIKTWAAGNEIKDKSALLEQRKRIEKCMEIFKAVEKEMKTKAFSKEGLSQNTKLDPKEKEREELCDFLSDQLDEVNRILIEELEPEAGNIQTALKKKQKDNSKADRLAELESMTDTYKWHESRLQLLLRSLQNGNVDNDAVAAIKSEIEDVVRDGKEPDFDAEAYEGIYDDCNLDSEEAQFGLNNEGERMSSQDAQSVQEEPEPDPNTVKKTKVEHIPARRPSTQLKSPLPALATLNTMPPPPPIPKDTTMKPAPLPNRPPGETLKYASAAAAAAASDKSGVGIAPLPPPIGVSPSPGTSHPLPAPVRTSAEPSPASVPAQPVEETASPAPVAASMDGSTSQEQSSHSKSPTLSSASAPGASVQSSIPATPAMETSEAVQEPVIADELPTTNGDAHEDPSVVESIYHLPPGLQDLLDSFETTKNRAAQPPSQLARLLQASQDTCPEPSDSDRPQHYRPTLKYNTPAHYPQDVLPIFDDPALYDNQRLETDTLFYIFYYRQNTYQQWLAARALKNQSWRFHKQYQTWFQRHEEPKQITEEYEQGTYRFFDYESTWMNRRKADFKFVYKFLEDDL</sequence>
<feature type="compositionally biased region" description="Low complexity" evidence="11">
    <location>
        <begin position="400"/>
        <end position="411"/>
    </location>
</feature>
<keyword evidence="7 10" id="KW-0805">Transcription regulation</keyword>
<evidence type="ECO:0000256" key="2">
    <source>
        <dbReference type="ARBA" id="ARBA00004496"/>
    </source>
</evidence>
<evidence type="ECO:0000256" key="10">
    <source>
        <dbReference type="PIRNR" id="PIRNR005290"/>
    </source>
</evidence>
<dbReference type="GO" id="GO:0000932">
    <property type="term" value="C:P-body"/>
    <property type="evidence" value="ECO:0007669"/>
    <property type="project" value="UniProtKB-UniRule"/>
</dbReference>
<gene>
    <name evidence="14" type="ORF">EDD36DRAFT_81660</name>
</gene>
<accession>A0AAN6IAU4</accession>
<dbReference type="GO" id="GO:0006355">
    <property type="term" value="P:regulation of DNA-templated transcription"/>
    <property type="evidence" value="ECO:0007669"/>
    <property type="project" value="InterPro"/>
</dbReference>
<dbReference type="GO" id="GO:0005634">
    <property type="term" value="C:nucleus"/>
    <property type="evidence" value="ECO:0007669"/>
    <property type="project" value="UniProtKB-SubCell"/>
</dbReference>
<evidence type="ECO:0000256" key="8">
    <source>
        <dbReference type="ARBA" id="ARBA00023163"/>
    </source>
</evidence>
<feature type="compositionally biased region" description="Low complexity" evidence="11">
    <location>
        <begin position="290"/>
        <end position="299"/>
    </location>
</feature>
<dbReference type="Gene3D" id="2.30.30.1020">
    <property type="entry name" value="CCR4-NOT complex subunit 2/3/5, C-terminal domain"/>
    <property type="match status" value="1"/>
</dbReference>
<keyword evidence="10" id="KW-0010">Activator</keyword>
<dbReference type="AlphaFoldDB" id="A0AAN6IAU4"/>
<keyword evidence="6" id="KW-0597">Phosphoprotein</keyword>
<comment type="caution">
    <text evidence="14">The sequence shown here is derived from an EMBL/GenBank/DDBJ whole genome shotgun (WGS) entry which is preliminary data.</text>
</comment>
<feature type="compositionally biased region" description="Polar residues" evidence="11">
    <location>
        <begin position="412"/>
        <end position="429"/>
    </location>
</feature>
<dbReference type="Pfam" id="PF04153">
    <property type="entry name" value="NOT2_3_5_C"/>
    <property type="match status" value="1"/>
</dbReference>
<evidence type="ECO:0000256" key="4">
    <source>
        <dbReference type="ARBA" id="ARBA00022490"/>
    </source>
</evidence>
<dbReference type="Pfam" id="PF04065">
    <property type="entry name" value="Not3"/>
    <property type="match status" value="1"/>
</dbReference>
<dbReference type="EMBL" id="MU404361">
    <property type="protein sequence ID" value="KAI1608994.1"/>
    <property type="molecule type" value="Genomic_DNA"/>
</dbReference>
<comment type="similarity">
    <text evidence="3 10">Belongs to the CNOT2/3/5 family.</text>
</comment>
<evidence type="ECO:0000256" key="6">
    <source>
        <dbReference type="ARBA" id="ARBA00022553"/>
    </source>
</evidence>
<reference evidence="14" key="1">
    <citation type="journal article" date="2022" name="bioRxiv">
        <title>Deciphering the potential niche of two novel black yeast fungi from a biological soil crust based on their genomes, phenotypes, and melanin regulation.</title>
        <authorList>
            <consortium name="DOE Joint Genome Institute"/>
            <person name="Carr E.C."/>
            <person name="Barton Q."/>
            <person name="Grambo S."/>
            <person name="Sullivan M."/>
            <person name="Renfro C.M."/>
            <person name="Kuo A."/>
            <person name="Pangilinan J."/>
            <person name="Lipzen A."/>
            <person name="Keymanesh K."/>
            <person name="Savage E."/>
            <person name="Barry K."/>
            <person name="Grigoriev I.V."/>
            <person name="Riekhof W.R."/>
            <person name="Harris S.S."/>
        </authorList>
    </citation>
    <scope>NUCLEOTIDE SEQUENCE</scope>
    <source>
        <strain evidence="14">JF 03-4F</strain>
    </source>
</reference>